<sequence length="171" mass="19483">MESTETAKSTETPKSPQRKYYPLHQEARTNPDAVVVHCSDPGFQEAFRLFLKGELGIEHYAPIVVPGSVSSVAPELVMPKHLKTLKDNIEFMIERGKTPKLILINHEDCKMYAKLHKAVARVLKLKQANDLVKAASLFKKLIPVLTHVNVYMARLDEEKKDENKIYFEKIV</sequence>
<feature type="region of interest" description="Disordered" evidence="1">
    <location>
        <begin position="1"/>
        <end position="20"/>
    </location>
</feature>
<evidence type="ECO:0000313" key="2">
    <source>
        <dbReference type="EMBL" id="OHA14779.1"/>
    </source>
</evidence>
<proteinExistence type="predicted"/>
<dbReference type="EMBL" id="MHQY01000003">
    <property type="protein sequence ID" value="OHA14779.1"/>
    <property type="molecule type" value="Genomic_DNA"/>
</dbReference>
<evidence type="ECO:0000256" key="1">
    <source>
        <dbReference type="SAM" id="MobiDB-lite"/>
    </source>
</evidence>
<gene>
    <name evidence="2" type="ORF">A3G49_03570</name>
</gene>
<dbReference type="InterPro" id="IPR036874">
    <property type="entry name" value="Carbonic_anhydrase_sf"/>
</dbReference>
<dbReference type="SUPFAM" id="SSF53056">
    <property type="entry name" value="beta-carbonic anhydrase, cab"/>
    <property type="match status" value="1"/>
</dbReference>
<organism evidence="2 3">
    <name type="scientific">Candidatus Sungbacteria bacterium RIFCSPLOWO2_12_FULL_41_11</name>
    <dbReference type="NCBI Taxonomy" id="1802286"/>
    <lineage>
        <taxon>Bacteria</taxon>
        <taxon>Candidatus Sungiibacteriota</taxon>
    </lineage>
</organism>
<evidence type="ECO:0000313" key="3">
    <source>
        <dbReference type="Proteomes" id="UP000177171"/>
    </source>
</evidence>
<dbReference type="Gene3D" id="3.40.1050.10">
    <property type="entry name" value="Carbonic anhydrase"/>
    <property type="match status" value="1"/>
</dbReference>
<dbReference type="Proteomes" id="UP000177171">
    <property type="component" value="Unassembled WGS sequence"/>
</dbReference>
<comment type="caution">
    <text evidence="2">The sequence shown here is derived from an EMBL/GenBank/DDBJ whole genome shotgun (WGS) entry which is preliminary data.</text>
</comment>
<evidence type="ECO:0008006" key="4">
    <source>
        <dbReference type="Google" id="ProtNLM"/>
    </source>
</evidence>
<accession>A0A1G2LV59</accession>
<reference evidence="2 3" key="1">
    <citation type="journal article" date="2016" name="Nat. Commun.">
        <title>Thousands of microbial genomes shed light on interconnected biogeochemical processes in an aquifer system.</title>
        <authorList>
            <person name="Anantharaman K."/>
            <person name="Brown C.T."/>
            <person name="Hug L.A."/>
            <person name="Sharon I."/>
            <person name="Castelle C.J."/>
            <person name="Probst A.J."/>
            <person name="Thomas B.C."/>
            <person name="Singh A."/>
            <person name="Wilkins M.J."/>
            <person name="Karaoz U."/>
            <person name="Brodie E.L."/>
            <person name="Williams K.H."/>
            <person name="Hubbard S.S."/>
            <person name="Banfield J.F."/>
        </authorList>
    </citation>
    <scope>NUCLEOTIDE SEQUENCE [LARGE SCALE GENOMIC DNA]</scope>
</reference>
<protein>
    <recommendedName>
        <fullName evidence="4">Carbonic anhydrase</fullName>
    </recommendedName>
</protein>
<dbReference type="AlphaFoldDB" id="A0A1G2LV59"/>
<dbReference type="GO" id="GO:0008270">
    <property type="term" value="F:zinc ion binding"/>
    <property type="evidence" value="ECO:0007669"/>
    <property type="project" value="InterPro"/>
</dbReference>
<name>A0A1G2LV59_9BACT</name>
<feature type="compositionally biased region" description="Polar residues" evidence="1">
    <location>
        <begin position="1"/>
        <end position="15"/>
    </location>
</feature>
<dbReference type="GO" id="GO:0004089">
    <property type="term" value="F:carbonate dehydratase activity"/>
    <property type="evidence" value="ECO:0007669"/>
    <property type="project" value="InterPro"/>
</dbReference>